<gene>
    <name evidence="2" type="ORF">O181_046255</name>
</gene>
<evidence type="ECO:0000256" key="1">
    <source>
        <dbReference type="SAM" id="MobiDB-lite"/>
    </source>
</evidence>
<feature type="region of interest" description="Disordered" evidence="1">
    <location>
        <begin position="21"/>
        <end position="50"/>
    </location>
</feature>
<keyword evidence="3" id="KW-1185">Reference proteome</keyword>
<name>A0A9Q3DSZ6_9BASI</name>
<dbReference type="OrthoDB" id="5599163at2759"/>
<sequence>MDHQIFTAKYKSVLRKVRPFNESMPQDLNSPLERPPLERHPYETPLSPNPPIFQETFKLTHERLQAVNFGPSGWLSNEEINVIKNFITLRAKAIAFCEEEGGLLKH</sequence>
<accession>A0A9Q3DSZ6</accession>
<evidence type="ECO:0000313" key="2">
    <source>
        <dbReference type="EMBL" id="MBW0506540.1"/>
    </source>
</evidence>
<dbReference type="EMBL" id="AVOT02019157">
    <property type="protein sequence ID" value="MBW0506540.1"/>
    <property type="molecule type" value="Genomic_DNA"/>
</dbReference>
<dbReference type="Proteomes" id="UP000765509">
    <property type="component" value="Unassembled WGS sequence"/>
</dbReference>
<comment type="caution">
    <text evidence="2">The sequence shown here is derived from an EMBL/GenBank/DDBJ whole genome shotgun (WGS) entry which is preliminary data.</text>
</comment>
<proteinExistence type="predicted"/>
<evidence type="ECO:0000313" key="3">
    <source>
        <dbReference type="Proteomes" id="UP000765509"/>
    </source>
</evidence>
<reference evidence="2" key="1">
    <citation type="submission" date="2021-03" db="EMBL/GenBank/DDBJ databases">
        <title>Draft genome sequence of rust myrtle Austropuccinia psidii MF-1, a brazilian biotype.</title>
        <authorList>
            <person name="Quecine M.C."/>
            <person name="Pachon D.M.R."/>
            <person name="Bonatelli M.L."/>
            <person name="Correr F.H."/>
            <person name="Franceschini L.M."/>
            <person name="Leite T.F."/>
            <person name="Margarido G.R.A."/>
            <person name="Almeida C.A."/>
            <person name="Ferrarezi J.A."/>
            <person name="Labate C.A."/>
        </authorList>
    </citation>
    <scope>NUCLEOTIDE SEQUENCE</scope>
    <source>
        <strain evidence="2">MF-1</strain>
    </source>
</reference>
<protein>
    <submittedName>
        <fullName evidence="2">Uncharacterized protein</fullName>
    </submittedName>
</protein>
<dbReference type="AlphaFoldDB" id="A0A9Q3DSZ6"/>
<organism evidence="2 3">
    <name type="scientific">Austropuccinia psidii MF-1</name>
    <dbReference type="NCBI Taxonomy" id="1389203"/>
    <lineage>
        <taxon>Eukaryota</taxon>
        <taxon>Fungi</taxon>
        <taxon>Dikarya</taxon>
        <taxon>Basidiomycota</taxon>
        <taxon>Pucciniomycotina</taxon>
        <taxon>Pucciniomycetes</taxon>
        <taxon>Pucciniales</taxon>
        <taxon>Sphaerophragmiaceae</taxon>
        <taxon>Austropuccinia</taxon>
    </lineage>
</organism>